<keyword evidence="2" id="KW-1185">Reference proteome</keyword>
<dbReference type="OrthoDB" id="5233297at2759"/>
<name>A0A084B561_STACB</name>
<protein>
    <submittedName>
        <fullName evidence="1">Uncharacterized protein</fullName>
    </submittedName>
</protein>
<dbReference type="EMBL" id="KL648018">
    <property type="protein sequence ID" value="KEY72690.1"/>
    <property type="molecule type" value="Genomic_DNA"/>
</dbReference>
<evidence type="ECO:0000313" key="2">
    <source>
        <dbReference type="Proteomes" id="UP000028045"/>
    </source>
</evidence>
<gene>
    <name evidence="1" type="ORF">S7711_10579</name>
</gene>
<dbReference type="HOGENOM" id="CLU_1235750_0_0_1"/>
<proteinExistence type="predicted"/>
<dbReference type="AlphaFoldDB" id="A0A084B561"/>
<organism evidence="1 2">
    <name type="scientific">Stachybotrys chartarum (strain CBS 109288 / IBT 7711)</name>
    <name type="common">Toxic black mold</name>
    <name type="synonym">Stilbospora chartarum</name>
    <dbReference type="NCBI Taxonomy" id="1280523"/>
    <lineage>
        <taxon>Eukaryota</taxon>
        <taxon>Fungi</taxon>
        <taxon>Dikarya</taxon>
        <taxon>Ascomycota</taxon>
        <taxon>Pezizomycotina</taxon>
        <taxon>Sordariomycetes</taxon>
        <taxon>Hypocreomycetidae</taxon>
        <taxon>Hypocreales</taxon>
        <taxon>Stachybotryaceae</taxon>
        <taxon>Stachybotrys</taxon>
    </lineage>
</organism>
<evidence type="ECO:0000313" key="1">
    <source>
        <dbReference type="EMBL" id="KEY72690.1"/>
    </source>
</evidence>
<sequence>MAPALGKQPNLHIAPSSQVTRTTAATSSPDTKAHFLRNGHRIAAGYIVAAVLVNHIRRVLAPWFGQFVWRHALEYMKLARSSPHYHLDISLDYEWRGVLYFVAQQYALSLTRRVLTEKLARDARGTGGSGEGVRGLVLGGGADVCVCEGAGVGERGRAGVCAAGAGRQVASSTGSSCGIRVLAGGDCSTNVEECGEGGEEGPRGVADGLGNDVLRDGISGAVLEQVLYAARDERDVGDVGVDGVGGGICLGAGSLEVVFEIVTRVWF</sequence>
<accession>A0A084B561</accession>
<reference evidence="1 2" key="1">
    <citation type="journal article" date="2014" name="BMC Genomics">
        <title>Comparative genome sequencing reveals chemotype-specific gene clusters in the toxigenic black mold Stachybotrys.</title>
        <authorList>
            <person name="Semeiks J."/>
            <person name="Borek D."/>
            <person name="Otwinowski Z."/>
            <person name="Grishin N.V."/>
        </authorList>
    </citation>
    <scope>NUCLEOTIDE SEQUENCE [LARGE SCALE GENOMIC DNA]</scope>
    <source>
        <strain evidence="2">CBS 109288 / IBT 7711</strain>
    </source>
</reference>
<dbReference type="Proteomes" id="UP000028045">
    <property type="component" value="Unassembled WGS sequence"/>
</dbReference>